<evidence type="ECO:0000256" key="1">
    <source>
        <dbReference type="SAM" id="MobiDB-lite"/>
    </source>
</evidence>
<organism evidence="2">
    <name type="scientific">Nicotiana tabacum</name>
    <name type="common">Common tobacco</name>
    <dbReference type="NCBI Taxonomy" id="4097"/>
    <lineage>
        <taxon>Eukaryota</taxon>
        <taxon>Viridiplantae</taxon>
        <taxon>Streptophyta</taxon>
        <taxon>Embryophyta</taxon>
        <taxon>Tracheophyta</taxon>
        <taxon>Spermatophyta</taxon>
        <taxon>Magnoliopsida</taxon>
        <taxon>eudicotyledons</taxon>
        <taxon>Gunneridae</taxon>
        <taxon>Pentapetalae</taxon>
        <taxon>asterids</taxon>
        <taxon>lamiids</taxon>
        <taxon>Solanales</taxon>
        <taxon>Solanaceae</taxon>
        <taxon>Nicotianoideae</taxon>
        <taxon>Nicotianeae</taxon>
        <taxon>Nicotiana</taxon>
    </lineage>
</organism>
<evidence type="ECO:0000313" key="2">
    <source>
        <dbReference type="RefSeq" id="XP_016467024.1"/>
    </source>
</evidence>
<dbReference type="KEGG" id="nta:107789680"/>
<name>A0A1S3ZRS2_TOBAC</name>
<feature type="compositionally biased region" description="Acidic residues" evidence="1">
    <location>
        <begin position="220"/>
        <end position="239"/>
    </location>
</feature>
<dbReference type="PaxDb" id="4097-A0A1S3ZRS2"/>
<protein>
    <submittedName>
        <fullName evidence="2">Histone H3.v1-like</fullName>
    </submittedName>
</protein>
<proteinExistence type="predicted"/>
<feature type="compositionally biased region" description="Basic residues" evidence="1">
    <location>
        <begin position="13"/>
        <end position="33"/>
    </location>
</feature>
<feature type="compositionally biased region" description="Basic and acidic residues" evidence="1">
    <location>
        <begin position="240"/>
        <end position="251"/>
    </location>
</feature>
<feature type="region of interest" description="Disordered" evidence="1">
    <location>
        <begin position="197"/>
        <end position="280"/>
    </location>
</feature>
<gene>
    <name evidence="2" type="primary">LOC107789680</name>
</gene>
<sequence>MPKANQTPSKAKSSTKAKAKPKIMKPKSKKSAKPSREPIPIPTPTYSPSISSTITTSSSHVPIAPIIPTSIVPSSLKPTTHSLELTAKNTSMSTTVKATPRNSVKKVLDAVTQVHTIDKESVVQGESVPVITDQVQHPLSKLDVLVFVIDTAPLDNLPPMGEKPQVEKFTIEKGAGDMGKEVDTTIVELVVDGEGCEQVNDSTEEENHSEEDDNSKSEGEDQENVSESEGSDEESEEEDGNMRKESQETRAQEPLSLLTPFTGDKEVSSDEDDVPLSEVGRKPRKTLVKVIKTPITRSKRKVVDSQLIKESRSAKKPKKKVSIVEPIVYVDGEDEYDSTLPAKSSSPKRKGAKVTKPTTPSTRASRGKTRNNVLAAVDRLIEFRNQKLLNGKILAITDEKVMAQLVKKLELQGWKHIFVKAFPPVCVPAVVELYANFNFDGKVVKSKVGGFEMEFDAE</sequence>
<reference evidence="2" key="1">
    <citation type="submission" date="2025-08" db="UniProtKB">
        <authorList>
            <consortium name="RefSeq"/>
        </authorList>
    </citation>
    <scope>IDENTIFICATION</scope>
</reference>
<feature type="region of interest" description="Disordered" evidence="1">
    <location>
        <begin position="1"/>
        <end position="54"/>
    </location>
</feature>
<feature type="compositionally biased region" description="Acidic residues" evidence="1">
    <location>
        <begin position="202"/>
        <end position="213"/>
    </location>
</feature>
<dbReference type="OrthoDB" id="10329603at2759"/>
<feature type="region of interest" description="Disordered" evidence="1">
    <location>
        <begin position="336"/>
        <end position="368"/>
    </location>
</feature>
<accession>A0A1S3ZRS2</accession>
<dbReference type="RefSeq" id="XP_016467024.1">
    <property type="nucleotide sequence ID" value="XM_016611538.1"/>
</dbReference>
<dbReference type="AlphaFoldDB" id="A0A1S3ZRS2"/>